<sequence>MLTYEECLEMSDLSADEIAAIAEHEHLDSMIAVALGHYLVTHDGERRIRRFILDDLEQARRSGDTRKQALLNGALQHFIATHPQYLQRNNL</sequence>
<accession>A0ABS6M7G3</accession>
<dbReference type="RefSeq" id="WP_217333636.1">
    <property type="nucleotide sequence ID" value="NZ_JAHQZT010000002.1"/>
</dbReference>
<protein>
    <submittedName>
        <fullName evidence="1">Uncharacterized protein</fullName>
    </submittedName>
</protein>
<dbReference type="EMBL" id="JAHQZT010000002">
    <property type="protein sequence ID" value="MBV0932218.1"/>
    <property type="molecule type" value="Genomic_DNA"/>
</dbReference>
<reference evidence="1 2" key="1">
    <citation type="submission" date="2021-06" db="EMBL/GenBank/DDBJ databases">
        <title>Bacterium isolated from marine sediment.</title>
        <authorList>
            <person name="Zhu K.-L."/>
            <person name="Du Z.-J."/>
            <person name="Liang Q.-Y."/>
        </authorList>
    </citation>
    <scope>NUCLEOTIDE SEQUENCE [LARGE SCALE GENOMIC DNA]</scope>
    <source>
        <strain evidence="1 2">A346</strain>
    </source>
</reference>
<evidence type="ECO:0000313" key="1">
    <source>
        <dbReference type="EMBL" id="MBV0932218.1"/>
    </source>
</evidence>
<proteinExistence type="predicted"/>
<evidence type="ECO:0000313" key="2">
    <source>
        <dbReference type="Proteomes" id="UP000755551"/>
    </source>
</evidence>
<name>A0ABS6M7G3_9GAMM</name>
<keyword evidence="2" id="KW-1185">Reference proteome</keyword>
<gene>
    <name evidence="1" type="ORF">KTN04_02555</name>
</gene>
<dbReference type="Proteomes" id="UP000755551">
    <property type="component" value="Unassembled WGS sequence"/>
</dbReference>
<comment type="caution">
    <text evidence="1">The sequence shown here is derived from an EMBL/GenBank/DDBJ whole genome shotgun (WGS) entry which is preliminary data.</text>
</comment>
<organism evidence="1 2">
    <name type="scientific">Marinobacterium weihaiense</name>
    <dbReference type="NCBI Taxonomy" id="2851016"/>
    <lineage>
        <taxon>Bacteria</taxon>
        <taxon>Pseudomonadati</taxon>
        <taxon>Pseudomonadota</taxon>
        <taxon>Gammaproteobacteria</taxon>
        <taxon>Oceanospirillales</taxon>
        <taxon>Oceanospirillaceae</taxon>
        <taxon>Marinobacterium</taxon>
    </lineage>
</organism>